<gene>
    <name evidence="2" type="ORF">AUEXF2481DRAFT_4569</name>
</gene>
<sequence>MASEAPLKRKRSVEDLPHVEPKRVLRPRSAPEIIIPVQAAPIMKARVKKTIAKRSTPAAVRSTDSSPGSNLLLQKDKIIEELRLELAEANSKLAKAEKKLAESEKELAAMKTSAAKDTPIQR</sequence>
<reference evidence="2 3" key="1">
    <citation type="journal article" date="2014" name="BMC Genomics">
        <title>Genome sequencing of four Aureobasidium pullulans varieties: biotechnological potential, stress tolerance, and description of new species.</title>
        <authorList>
            <person name="Gostin Ar C."/>
            <person name="Ohm R.A."/>
            <person name="Kogej T."/>
            <person name="Sonjak S."/>
            <person name="Turk M."/>
            <person name="Zajc J."/>
            <person name="Zalar P."/>
            <person name="Grube M."/>
            <person name="Sun H."/>
            <person name="Han J."/>
            <person name="Sharma A."/>
            <person name="Chiniquy J."/>
            <person name="Ngan C.Y."/>
            <person name="Lipzen A."/>
            <person name="Barry K."/>
            <person name="Grigoriev I.V."/>
            <person name="Gunde-Cimerman N."/>
        </authorList>
    </citation>
    <scope>NUCLEOTIDE SEQUENCE [LARGE SCALE GENOMIC DNA]</scope>
    <source>
        <strain evidence="2 3">EXF-2481</strain>
    </source>
</reference>
<evidence type="ECO:0000313" key="2">
    <source>
        <dbReference type="EMBL" id="KEQ95595.1"/>
    </source>
</evidence>
<dbReference type="OrthoDB" id="3926558at2759"/>
<evidence type="ECO:0000313" key="3">
    <source>
        <dbReference type="Proteomes" id="UP000030641"/>
    </source>
</evidence>
<feature type="region of interest" description="Disordered" evidence="1">
    <location>
        <begin position="1"/>
        <end position="24"/>
    </location>
</feature>
<dbReference type="Proteomes" id="UP000030641">
    <property type="component" value="Unassembled WGS sequence"/>
</dbReference>
<dbReference type="EMBL" id="KL584758">
    <property type="protein sequence ID" value="KEQ95595.1"/>
    <property type="molecule type" value="Genomic_DNA"/>
</dbReference>
<dbReference type="RefSeq" id="XP_013344045.1">
    <property type="nucleotide sequence ID" value="XM_013488591.1"/>
</dbReference>
<protein>
    <submittedName>
        <fullName evidence="2">Uncharacterized protein</fullName>
    </submittedName>
</protein>
<evidence type="ECO:0000256" key="1">
    <source>
        <dbReference type="SAM" id="MobiDB-lite"/>
    </source>
</evidence>
<name>A0A074YCX1_AURSE</name>
<dbReference type="GeneID" id="25367986"/>
<proteinExistence type="predicted"/>
<dbReference type="AlphaFoldDB" id="A0A074YCX1"/>
<feature type="compositionally biased region" description="Basic and acidic residues" evidence="1">
    <location>
        <begin position="12"/>
        <end position="23"/>
    </location>
</feature>
<organism evidence="2 3">
    <name type="scientific">Aureobasidium subglaciale (strain EXF-2481)</name>
    <name type="common">Aureobasidium pullulans var. subglaciale</name>
    <dbReference type="NCBI Taxonomy" id="1043005"/>
    <lineage>
        <taxon>Eukaryota</taxon>
        <taxon>Fungi</taxon>
        <taxon>Dikarya</taxon>
        <taxon>Ascomycota</taxon>
        <taxon>Pezizomycotina</taxon>
        <taxon>Dothideomycetes</taxon>
        <taxon>Dothideomycetidae</taxon>
        <taxon>Dothideales</taxon>
        <taxon>Saccotheciaceae</taxon>
        <taxon>Aureobasidium</taxon>
    </lineage>
</organism>
<feature type="region of interest" description="Disordered" evidence="1">
    <location>
        <begin position="102"/>
        <end position="122"/>
    </location>
</feature>
<dbReference type="HOGENOM" id="CLU_2026255_0_0_1"/>
<accession>A0A074YCX1</accession>
<keyword evidence="3" id="KW-1185">Reference proteome</keyword>
<dbReference type="InParanoid" id="A0A074YCX1"/>